<sequence length="63" mass="7296">MKNTPIEKAISAIKERREVVSNSPDCDKDLINMKLISYDVCLNILENLLPVEKEYFKTIINNQ</sequence>
<name>A0ABX4KDV7_NOSLI</name>
<evidence type="ECO:0000313" key="2">
    <source>
        <dbReference type="Proteomes" id="UP000222523"/>
    </source>
</evidence>
<dbReference type="Proteomes" id="UP000222523">
    <property type="component" value="Unassembled WGS sequence"/>
</dbReference>
<evidence type="ECO:0000313" key="1">
    <source>
        <dbReference type="EMBL" id="PHJ87180.1"/>
    </source>
</evidence>
<reference evidence="1 2" key="1">
    <citation type="submission" date="2015-02" db="EMBL/GenBank/DDBJ databases">
        <title>Nostoc linckia genome annotation.</title>
        <authorList>
            <person name="Zhou Z."/>
        </authorList>
    </citation>
    <scope>NUCLEOTIDE SEQUENCE [LARGE SCALE GENOMIC DNA]</scope>
    <source>
        <strain evidence="2">z7</strain>
    </source>
</reference>
<comment type="caution">
    <text evidence="1">The sequence shown here is derived from an EMBL/GenBank/DDBJ whole genome shotgun (WGS) entry which is preliminary data.</text>
</comment>
<organism evidence="1 2">
    <name type="scientific">Nostoc linckia z7</name>
    <dbReference type="NCBI Taxonomy" id="1628745"/>
    <lineage>
        <taxon>Bacteria</taxon>
        <taxon>Bacillati</taxon>
        <taxon>Cyanobacteriota</taxon>
        <taxon>Cyanophyceae</taxon>
        <taxon>Nostocales</taxon>
        <taxon>Nostocaceae</taxon>
        <taxon>Nostoc</taxon>
    </lineage>
</organism>
<proteinExistence type="predicted"/>
<keyword evidence="2" id="KW-1185">Reference proteome</keyword>
<protein>
    <submittedName>
        <fullName evidence="1">Uncharacterized protein</fullName>
    </submittedName>
</protein>
<gene>
    <name evidence="1" type="ORF">VF04_34965</name>
</gene>
<dbReference type="EMBL" id="LAHC01000163">
    <property type="protein sequence ID" value="PHJ87180.1"/>
    <property type="molecule type" value="Genomic_DNA"/>
</dbReference>
<accession>A0ABX4KDV7</accession>